<dbReference type="GO" id="GO:0030145">
    <property type="term" value="F:manganese ion binding"/>
    <property type="evidence" value="ECO:0007669"/>
    <property type="project" value="UniProtKB-UniRule"/>
</dbReference>
<dbReference type="Proteomes" id="UP000031980">
    <property type="component" value="Unassembled WGS sequence"/>
</dbReference>
<keyword evidence="4 7" id="KW-0460">Magnesium</keyword>
<dbReference type="CDD" id="cd07037">
    <property type="entry name" value="TPP_PYR_MenD"/>
    <property type="match status" value="1"/>
</dbReference>
<evidence type="ECO:0000256" key="5">
    <source>
        <dbReference type="ARBA" id="ARBA00023052"/>
    </source>
</evidence>
<evidence type="ECO:0000256" key="6">
    <source>
        <dbReference type="ARBA" id="ARBA00023211"/>
    </source>
</evidence>
<evidence type="ECO:0000259" key="8">
    <source>
        <dbReference type="Pfam" id="PF02775"/>
    </source>
</evidence>
<dbReference type="Pfam" id="PF02776">
    <property type="entry name" value="TPP_enzyme_N"/>
    <property type="match status" value="1"/>
</dbReference>
<evidence type="ECO:0000256" key="1">
    <source>
        <dbReference type="ARBA" id="ARBA00022428"/>
    </source>
</evidence>
<comment type="pathway">
    <text evidence="7">Quinol/quinone metabolism; 1,4-dihydroxy-2-naphthoate biosynthesis; 1,4-dihydroxy-2-naphthoate from chorismate: step 2/7.</text>
</comment>
<comment type="pathway">
    <text evidence="7">Quinol/quinone metabolism; menaquinone biosynthesis.</text>
</comment>
<gene>
    <name evidence="7" type="primary">menD</name>
    <name evidence="10" type="ORF">BA92_10100</name>
</gene>
<dbReference type="CDD" id="cd02009">
    <property type="entry name" value="TPP_SHCHC_synthase"/>
    <property type="match status" value="1"/>
</dbReference>
<keyword evidence="11" id="KW-1185">Reference proteome</keyword>
<dbReference type="GO" id="GO:0009234">
    <property type="term" value="P:menaquinone biosynthetic process"/>
    <property type="evidence" value="ECO:0007669"/>
    <property type="project" value="UniProtKB-UniRule"/>
</dbReference>
<protein>
    <recommendedName>
        <fullName evidence="7">2-succinyl-5-enolpyruvyl-6-hydroxy-3-cyclohexene-1-carboxylate synthase</fullName>
        <shortName evidence="7">SEPHCHC synthase</shortName>
        <ecNumber evidence="7">2.2.1.9</ecNumber>
    </recommendedName>
    <alternativeName>
        <fullName evidence="7">Menaquinone biosynthesis protein MenD</fullName>
    </alternativeName>
</protein>
<evidence type="ECO:0000313" key="11">
    <source>
        <dbReference type="Proteomes" id="UP000031980"/>
    </source>
</evidence>
<dbReference type="EMBL" id="JPIU01000039">
    <property type="protein sequence ID" value="KIO44532.1"/>
    <property type="molecule type" value="Genomic_DNA"/>
</dbReference>
<feature type="domain" description="Thiamine pyrophosphate enzyme TPP-binding" evidence="8">
    <location>
        <begin position="429"/>
        <end position="544"/>
    </location>
</feature>
<keyword evidence="6 7" id="KW-0464">Manganese</keyword>
<proteinExistence type="inferred from homology"/>
<dbReference type="NCBIfam" id="TIGR00173">
    <property type="entry name" value="menD"/>
    <property type="match status" value="1"/>
</dbReference>
<feature type="domain" description="Thiamine pyrophosphate enzyme N-terminal TPP-binding" evidence="9">
    <location>
        <begin position="12"/>
        <end position="122"/>
    </location>
</feature>
<comment type="cofactor">
    <cofactor evidence="7">
        <name>Mg(2+)</name>
        <dbReference type="ChEBI" id="CHEBI:18420"/>
    </cofactor>
    <cofactor evidence="7">
        <name>Mn(2+)</name>
        <dbReference type="ChEBI" id="CHEBI:29035"/>
    </cofactor>
</comment>
<dbReference type="RefSeq" id="WP_041505271.1">
    <property type="nucleotide sequence ID" value="NZ_JPIU01000039.1"/>
</dbReference>
<keyword evidence="5 7" id="KW-0786">Thiamine pyrophosphate</keyword>
<dbReference type="SUPFAM" id="SSF52467">
    <property type="entry name" value="DHS-like NAD/FAD-binding domain"/>
    <property type="match status" value="1"/>
</dbReference>
<dbReference type="UniPathway" id="UPA01057">
    <property type="reaction ID" value="UER00164"/>
</dbReference>
<dbReference type="InterPro" id="IPR029035">
    <property type="entry name" value="DHS-like_NAD/FAD-binding_dom"/>
</dbReference>
<dbReference type="PANTHER" id="PTHR42916:SF1">
    <property type="entry name" value="PROTEIN PHYLLO, CHLOROPLASTIC"/>
    <property type="match status" value="1"/>
</dbReference>
<evidence type="ECO:0000256" key="7">
    <source>
        <dbReference type="HAMAP-Rule" id="MF_01659"/>
    </source>
</evidence>
<dbReference type="InterPro" id="IPR004433">
    <property type="entry name" value="MenaQ_synth_MenD"/>
</dbReference>
<comment type="catalytic activity">
    <reaction evidence="7">
        <text>isochorismate + 2-oxoglutarate + H(+) = 5-enolpyruvoyl-6-hydroxy-2-succinyl-cyclohex-3-ene-1-carboxylate + CO2</text>
        <dbReference type="Rhea" id="RHEA:25593"/>
        <dbReference type="ChEBI" id="CHEBI:15378"/>
        <dbReference type="ChEBI" id="CHEBI:16526"/>
        <dbReference type="ChEBI" id="CHEBI:16810"/>
        <dbReference type="ChEBI" id="CHEBI:29780"/>
        <dbReference type="ChEBI" id="CHEBI:58818"/>
        <dbReference type="EC" id="2.2.1.9"/>
    </reaction>
</comment>
<keyword evidence="2 7" id="KW-0808">Transferase</keyword>
<dbReference type="UniPathway" id="UPA00079"/>
<dbReference type="Gene3D" id="3.40.50.970">
    <property type="match status" value="2"/>
</dbReference>
<dbReference type="SUPFAM" id="SSF52518">
    <property type="entry name" value="Thiamin diphosphate-binding fold (THDP-binding)"/>
    <property type="match status" value="2"/>
</dbReference>
<evidence type="ECO:0000256" key="2">
    <source>
        <dbReference type="ARBA" id="ARBA00022679"/>
    </source>
</evidence>
<dbReference type="AlphaFoldDB" id="A0A0C3NEI2"/>
<dbReference type="EC" id="2.2.1.9" evidence="7"/>
<sequence>MEKLHSDIESVRILTELLVQKEIHDIVLSPGSRNAPLLVSVAKEKKLRHFVIPDERSAAFFALGIAQQSQRTVALICTSGTALLNYAPAIAEAYYQGIPLLVISADRPPEWIDQDDSQTIRQNNILTPFVKYSCQLPVNIVTPEDRWYANRLINEAINASQTAYKGPVHVNIPLREPLYGFHSHGISPQRIIRVSPTRTELLPDEKAKLQGLFFRYNRILLIVGFHTPDKIITQQIEQLILQHKVVVLTENIANKNIPQAIPTIDRVLATIQNEEESLFAPDLLITFGGAVVSRMIKTFIRHHPPREHWHIDLREIAPDTYQSLTLPIKMEARAFFTQLTSGLAEKSEPSDYFRLWKEKENLAEKRHHEYLSRIPWCDLKAFSLLLPALPANTRLQLGNSTPVRYAQLFHCNTIARADGNRGTSGIDGCSSTAVGASVTTRDPTILITGDIGFLYDSNALWIKYKSSNLKIVVIQNGGGGIFRFLPGPSVLDEVEEFFETPHQVDIVRLGELHGFKVFEADNEITLKECISSFFQPAEKPYLLVVKTPRTVNGNILKEYFKHLSKRN</sequence>
<keyword evidence="1 7" id="KW-0474">Menaquinone biosynthesis</keyword>
<comment type="function">
    <text evidence="7">Catalyzes the thiamine diphosphate-dependent decarboxylation of 2-oxoglutarate and the subsequent addition of the resulting succinic semialdehyde-thiamine pyrophosphate anion to isochorismate to yield 2-succinyl-5-enolpyruvyl-6-hydroxy-3-cyclohexene-1-carboxylate (SEPHCHC).</text>
</comment>
<dbReference type="HAMAP" id="MF_01659">
    <property type="entry name" value="MenD"/>
    <property type="match status" value="1"/>
</dbReference>
<comment type="subunit">
    <text evidence="7">Homodimer.</text>
</comment>
<accession>A0A0C3NEI2</accession>
<reference evidence="10 11" key="1">
    <citation type="submission" date="2014-07" db="EMBL/GenBank/DDBJ databases">
        <title>Porphyromonadaceae bacterium OUH 308042 = ATCC BAA-2681 = DSM 28342 draft genome.</title>
        <authorList>
            <person name="Sydenham T.V."/>
            <person name="Hasman H."/>
            <person name="Justensen U.S."/>
        </authorList>
    </citation>
    <scope>NUCLEOTIDE SEQUENCE [LARGE SCALE GENOMIC DNA]</scope>
    <source>
        <strain evidence="10 11">OUH 308042</strain>
    </source>
</reference>
<name>A0A0C3NEI2_9PORP</name>
<dbReference type="Gene3D" id="3.40.50.1220">
    <property type="entry name" value="TPP-binding domain"/>
    <property type="match status" value="1"/>
</dbReference>
<dbReference type="InterPro" id="IPR029061">
    <property type="entry name" value="THDP-binding"/>
</dbReference>
<evidence type="ECO:0000256" key="4">
    <source>
        <dbReference type="ARBA" id="ARBA00022842"/>
    </source>
</evidence>
<keyword evidence="3 7" id="KW-0479">Metal-binding</keyword>
<dbReference type="PIRSF" id="PIRSF004983">
    <property type="entry name" value="MenD"/>
    <property type="match status" value="1"/>
</dbReference>
<dbReference type="InterPro" id="IPR012001">
    <property type="entry name" value="Thiamin_PyroP_enz_TPP-bd_dom"/>
</dbReference>
<comment type="cofactor">
    <cofactor evidence="7">
        <name>thiamine diphosphate</name>
        <dbReference type="ChEBI" id="CHEBI:58937"/>
    </cofactor>
    <text evidence="7">Binds 1 thiamine pyrophosphate per subunit.</text>
</comment>
<evidence type="ECO:0000313" key="10">
    <source>
        <dbReference type="EMBL" id="KIO44532.1"/>
    </source>
</evidence>
<dbReference type="GO" id="GO:0000287">
    <property type="term" value="F:magnesium ion binding"/>
    <property type="evidence" value="ECO:0007669"/>
    <property type="project" value="UniProtKB-UniRule"/>
</dbReference>
<evidence type="ECO:0000256" key="3">
    <source>
        <dbReference type="ARBA" id="ARBA00022723"/>
    </source>
</evidence>
<dbReference type="GO" id="GO:0070204">
    <property type="term" value="F:2-succinyl-5-enolpyruvyl-6-hydroxy-3-cyclohexene-1-carboxylic-acid synthase activity"/>
    <property type="evidence" value="ECO:0007669"/>
    <property type="project" value="UniProtKB-UniRule"/>
</dbReference>
<organism evidence="10 11">
    <name type="scientific">Sanguibacteroides justesenii</name>
    <dbReference type="NCBI Taxonomy" id="1547597"/>
    <lineage>
        <taxon>Bacteria</taxon>
        <taxon>Pseudomonadati</taxon>
        <taxon>Bacteroidota</taxon>
        <taxon>Bacteroidia</taxon>
        <taxon>Bacteroidales</taxon>
        <taxon>Porphyromonadaceae</taxon>
        <taxon>Sanguibacteroides</taxon>
    </lineage>
</organism>
<comment type="caution">
    <text evidence="10">The sequence shown here is derived from an EMBL/GenBank/DDBJ whole genome shotgun (WGS) entry which is preliminary data.</text>
</comment>
<evidence type="ECO:0000259" key="9">
    <source>
        <dbReference type="Pfam" id="PF02776"/>
    </source>
</evidence>
<dbReference type="PANTHER" id="PTHR42916">
    <property type="entry name" value="2-SUCCINYL-5-ENOLPYRUVYL-6-HYDROXY-3-CYCLOHEXENE-1-CARBOXYLATE SYNTHASE"/>
    <property type="match status" value="1"/>
</dbReference>
<dbReference type="Pfam" id="PF02775">
    <property type="entry name" value="TPP_enzyme_C"/>
    <property type="match status" value="1"/>
</dbReference>
<dbReference type="InterPro" id="IPR011766">
    <property type="entry name" value="TPP_enzyme_TPP-bd"/>
</dbReference>
<comment type="similarity">
    <text evidence="7">Belongs to the TPP enzyme family. MenD subfamily.</text>
</comment>
<dbReference type="GO" id="GO:0030976">
    <property type="term" value="F:thiamine pyrophosphate binding"/>
    <property type="evidence" value="ECO:0007669"/>
    <property type="project" value="UniProtKB-UniRule"/>
</dbReference>